<accession>A0A5C5Q7B7</accession>
<dbReference type="EMBL" id="VFET01000025">
    <property type="protein sequence ID" value="TWS01633.1"/>
    <property type="molecule type" value="Genomic_DNA"/>
</dbReference>
<dbReference type="EMBL" id="LT629689">
    <property type="protein sequence ID" value="SDE60926.1"/>
    <property type="molecule type" value="Genomic_DNA"/>
</dbReference>
<evidence type="ECO:0000313" key="2">
    <source>
        <dbReference type="EMBL" id="TWS01633.1"/>
    </source>
</evidence>
<dbReference type="AlphaFoldDB" id="A0A5C5Q7B7"/>
<dbReference type="RefSeq" id="WP_042947210.1">
    <property type="nucleotide sequence ID" value="NZ_LT629689.1"/>
</dbReference>
<evidence type="ECO:0000313" key="4">
    <source>
        <dbReference type="Proteomes" id="UP000317951"/>
    </source>
</evidence>
<dbReference type="GeneID" id="78551911"/>
<protein>
    <submittedName>
        <fullName evidence="2">Uncharacterized protein</fullName>
    </submittedName>
</protein>
<reference evidence="1 3" key="1">
    <citation type="submission" date="2016-10" db="EMBL/GenBank/DDBJ databases">
        <authorList>
            <person name="Varghese N."/>
            <person name="Submissions S."/>
        </authorList>
    </citation>
    <scope>NUCLEOTIDE SEQUENCE [LARGE SCALE GENOMIC DNA]</scope>
    <source>
        <strain evidence="1 3">DSM 17835</strain>
    </source>
</reference>
<gene>
    <name evidence="2" type="ORF">FIV36_23660</name>
    <name evidence="1" type="ORF">SAMN05216591_0364</name>
</gene>
<keyword evidence="3" id="KW-1185">Reference proteome</keyword>
<sequence length="59" mass="6455">MTRAEFEDKEGIAIAAMLGLIANQTPLSPDEVAVTAFDYAEALVAERKKRLGEKPPYDC</sequence>
<evidence type="ECO:0000313" key="1">
    <source>
        <dbReference type="EMBL" id="SDE60926.1"/>
    </source>
</evidence>
<evidence type="ECO:0000313" key="3">
    <source>
        <dbReference type="Proteomes" id="UP000182858"/>
    </source>
</evidence>
<name>A0A5C5Q7B7_9PSED</name>
<proteinExistence type="predicted"/>
<organism evidence="2 4">
    <name type="scientific">Pseudomonas extremaustralis</name>
    <dbReference type="NCBI Taxonomy" id="359110"/>
    <lineage>
        <taxon>Bacteria</taxon>
        <taxon>Pseudomonadati</taxon>
        <taxon>Pseudomonadota</taxon>
        <taxon>Gammaproteobacteria</taxon>
        <taxon>Pseudomonadales</taxon>
        <taxon>Pseudomonadaceae</taxon>
        <taxon>Pseudomonas</taxon>
    </lineage>
</organism>
<reference evidence="2 4" key="2">
    <citation type="submission" date="2019-06" db="EMBL/GenBank/DDBJ databases">
        <title>Pseudomonas bimorpha sp. nov. isolated from bovine raw milk and skim milk concentrate.</title>
        <authorList>
            <person name="Hofmann K."/>
            <person name="Huptas C."/>
            <person name="Doll E."/>
            <person name="Scherer S."/>
            <person name="Wenning M."/>
        </authorList>
    </citation>
    <scope>NUCLEOTIDE SEQUENCE [LARGE SCALE GENOMIC DNA]</scope>
    <source>
        <strain evidence="2 4">DSM 17835</strain>
    </source>
</reference>
<dbReference type="Proteomes" id="UP000182858">
    <property type="component" value="Chromosome I"/>
</dbReference>
<dbReference type="Proteomes" id="UP000317951">
    <property type="component" value="Unassembled WGS sequence"/>
</dbReference>